<sequence length="81" mass="8583">GNLFVRAPRTLSGSLSRPFTSAAHAGRHGNGDERTDDRAARAPLLCPPSAPASRSFGARTDETEIERTTPSPTHPPRIPPA</sequence>
<feature type="non-terminal residue" evidence="2">
    <location>
        <position position="1"/>
    </location>
</feature>
<dbReference type="AlphaFoldDB" id="A0A8H8DIK6"/>
<dbReference type="EMBL" id="JAEFCI010006625">
    <property type="protein sequence ID" value="KAG5459575.1"/>
    <property type="molecule type" value="Genomic_DNA"/>
</dbReference>
<evidence type="ECO:0000313" key="3">
    <source>
        <dbReference type="Proteomes" id="UP000673691"/>
    </source>
</evidence>
<feature type="compositionally biased region" description="Pro residues" evidence="1">
    <location>
        <begin position="72"/>
        <end position="81"/>
    </location>
</feature>
<gene>
    <name evidence="2" type="ORF">BJ554DRAFT_11</name>
</gene>
<name>A0A8H8DIK6_9FUNG</name>
<comment type="caution">
    <text evidence="2">The sequence shown here is derived from an EMBL/GenBank/DDBJ whole genome shotgun (WGS) entry which is preliminary data.</text>
</comment>
<feature type="compositionally biased region" description="Basic and acidic residues" evidence="1">
    <location>
        <begin position="29"/>
        <end position="40"/>
    </location>
</feature>
<feature type="region of interest" description="Disordered" evidence="1">
    <location>
        <begin position="1"/>
        <end position="81"/>
    </location>
</feature>
<keyword evidence="3" id="KW-1185">Reference proteome</keyword>
<organism evidence="2 3">
    <name type="scientific">Olpidium bornovanus</name>
    <dbReference type="NCBI Taxonomy" id="278681"/>
    <lineage>
        <taxon>Eukaryota</taxon>
        <taxon>Fungi</taxon>
        <taxon>Fungi incertae sedis</taxon>
        <taxon>Olpidiomycota</taxon>
        <taxon>Olpidiomycotina</taxon>
        <taxon>Olpidiomycetes</taxon>
        <taxon>Olpidiales</taxon>
        <taxon>Olpidiaceae</taxon>
        <taxon>Olpidium</taxon>
    </lineage>
</organism>
<dbReference type="Proteomes" id="UP000673691">
    <property type="component" value="Unassembled WGS sequence"/>
</dbReference>
<evidence type="ECO:0000256" key="1">
    <source>
        <dbReference type="SAM" id="MobiDB-lite"/>
    </source>
</evidence>
<reference evidence="2 3" key="1">
    <citation type="journal article" name="Sci. Rep.">
        <title>Genome-scale phylogenetic analyses confirm Olpidium as the closest living zoosporic fungus to the non-flagellated, terrestrial fungi.</title>
        <authorList>
            <person name="Chang Y."/>
            <person name="Rochon D."/>
            <person name="Sekimoto S."/>
            <person name="Wang Y."/>
            <person name="Chovatia M."/>
            <person name="Sandor L."/>
            <person name="Salamov A."/>
            <person name="Grigoriev I.V."/>
            <person name="Stajich J.E."/>
            <person name="Spatafora J.W."/>
        </authorList>
    </citation>
    <scope>NUCLEOTIDE SEQUENCE [LARGE SCALE GENOMIC DNA]</scope>
    <source>
        <strain evidence="2">S191</strain>
    </source>
</reference>
<protein>
    <submittedName>
        <fullName evidence="2">Uncharacterized protein</fullName>
    </submittedName>
</protein>
<evidence type="ECO:0000313" key="2">
    <source>
        <dbReference type="EMBL" id="KAG5459575.1"/>
    </source>
</evidence>
<accession>A0A8H8DIK6</accession>
<proteinExistence type="predicted"/>